<sequence>MPLLTVQLPQGASMSDALRTLHLTESEVDMGYGLIPVDPEIGLYALRVSDSAAARLSTNGTGATVFADPHIEPAHSVATRGRNASPPGR</sequence>
<name>A0A370ICT0_9NOCA</name>
<proteinExistence type="predicted"/>
<accession>A0A370ICT0</accession>
<dbReference type="RefSeq" id="WP_068001821.1">
    <property type="nucleotide sequence ID" value="NZ_QQBC01000001.1"/>
</dbReference>
<dbReference type="STRING" id="1210086.GCA_001613105_04841"/>
<evidence type="ECO:0000313" key="2">
    <source>
        <dbReference type="Proteomes" id="UP000254869"/>
    </source>
</evidence>
<dbReference type="EMBL" id="QQBC01000001">
    <property type="protein sequence ID" value="RDI68537.1"/>
    <property type="molecule type" value="Genomic_DNA"/>
</dbReference>
<dbReference type="AlphaFoldDB" id="A0A370ICT0"/>
<evidence type="ECO:0000313" key="1">
    <source>
        <dbReference type="EMBL" id="RDI68537.1"/>
    </source>
</evidence>
<dbReference type="Proteomes" id="UP000254869">
    <property type="component" value="Unassembled WGS sequence"/>
</dbReference>
<organism evidence="1 2">
    <name type="scientific">Nocardia pseudobrasiliensis</name>
    <dbReference type="NCBI Taxonomy" id="45979"/>
    <lineage>
        <taxon>Bacteria</taxon>
        <taxon>Bacillati</taxon>
        <taxon>Actinomycetota</taxon>
        <taxon>Actinomycetes</taxon>
        <taxon>Mycobacteriales</taxon>
        <taxon>Nocardiaceae</taxon>
        <taxon>Nocardia</taxon>
    </lineage>
</organism>
<protein>
    <submittedName>
        <fullName evidence="1">Uncharacterized protein</fullName>
    </submittedName>
</protein>
<comment type="caution">
    <text evidence="1">The sequence shown here is derived from an EMBL/GenBank/DDBJ whole genome shotgun (WGS) entry which is preliminary data.</text>
</comment>
<gene>
    <name evidence="1" type="ORF">DFR76_10172</name>
</gene>
<reference evidence="1 2" key="1">
    <citation type="submission" date="2018-07" db="EMBL/GenBank/DDBJ databases">
        <title>Genomic Encyclopedia of Type Strains, Phase IV (KMG-IV): sequencing the most valuable type-strain genomes for metagenomic binning, comparative biology and taxonomic classification.</title>
        <authorList>
            <person name="Goeker M."/>
        </authorList>
    </citation>
    <scope>NUCLEOTIDE SEQUENCE [LARGE SCALE GENOMIC DNA]</scope>
    <source>
        <strain evidence="1 2">DSM 44290</strain>
    </source>
</reference>
<keyword evidence="2" id="KW-1185">Reference proteome</keyword>